<sequence>MDSYEIPYMSRRSIRGSHALPLVTPPRRQPSMEPASSRRRSARLAGRPMDEPPAQHTSTQYPSNARLKQGGGRPSTTEPHHGSTSVRVPYKAPSFSSRSGLFSERDYRDDEQSLTHLYGLDQYDDPEVSDTESSQANCKLSSSSDNTDSSSEWSERRSPVDIIHIIKVVIVTAIYITTYLPRTVYSYLKSKQQIRTPVSSQSSTAVKSVLHSLSHTLYTLVASSLLLDVWTLTRTREWLSNLGIATPITAGLKQGSFTSLITSSSSAESHHNTMQRRRRGGGLYLFWGFVPFLMPLAVNETNETEPLAAVSDGMAVILTSLGEDVGSTPSAAAAGAATGGAMAGCRSV</sequence>
<gene>
    <name evidence="2" type="ORF">BSL78_09152</name>
</gene>
<evidence type="ECO:0000313" key="3">
    <source>
        <dbReference type="Proteomes" id="UP000230750"/>
    </source>
</evidence>
<proteinExistence type="predicted"/>
<accession>A0A2G8L1A6</accession>
<dbReference type="Proteomes" id="UP000230750">
    <property type="component" value="Unassembled WGS sequence"/>
</dbReference>
<feature type="region of interest" description="Disordered" evidence="1">
    <location>
        <begin position="1"/>
        <end position="92"/>
    </location>
</feature>
<organism evidence="2 3">
    <name type="scientific">Stichopus japonicus</name>
    <name type="common">Sea cucumber</name>
    <dbReference type="NCBI Taxonomy" id="307972"/>
    <lineage>
        <taxon>Eukaryota</taxon>
        <taxon>Metazoa</taxon>
        <taxon>Echinodermata</taxon>
        <taxon>Eleutherozoa</taxon>
        <taxon>Echinozoa</taxon>
        <taxon>Holothuroidea</taxon>
        <taxon>Aspidochirotacea</taxon>
        <taxon>Aspidochirotida</taxon>
        <taxon>Stichopodidae</taxon>
        <taxon>Apostichopus</taxon>
    </lineage>
</organism>
<protein>
    <submittedName>
        <fullName evidence="2">Uncharacterized protein</fullName>
    </submittedName>
</protein>
<keyword evidence="3" id="KW-1185">Reference proteome</keyword>
<feature type="compositionally biased region" description="Polar residues" evidence="1">
    <location>
        <begin position="131"/>
        <end position="140"/>
    </location>
</feature>
<evidence type="ECO:0000313" key="2">
    <source>
        <dbReference type="EMBL" id="PIK53930.1"/>
    </source>
</evidence>
<dbReference type="EMBL" id="MRZV01000269">
    <property type="protein sequence ID" value="PIK53930.1"/>
    <property type="molecule type" value="Genomic_DNA"/>
</dbReference>
<reference evidence="2 3" key="1">
    <citation type="journal article" date="2017" name="PLoS Biol.">
        <title>The sea cucumber genome provides insights into morphological evolution and visceral regeneration.</title>
        <authorList>
            <person name="Zhang X."/>
            <person name="Sun L."/>
            <person name="Yuan J."/>
            <person name="Sun Y."/>
            <person name="Gao Y."/>
            <person name="Zhang L."/>
            <person name="Li S."/>
            <person name="Dai H."/>
            <person name="Hamel J.F."/>
            <person name="Liu C."/>
            <person name="Yu Y."/>
            <person name="Liu S."/>
            <person name="Lin W."/>
            <person name="Guo K."/>
            <person name="Jin S."/>
            <person name="Xu P."/>
            <person name="Storey K.B."/>
            <person name="Huan P."/>
            <person name="Zhang T."/>
            <person name="Zhou Y."/>
            <person name="Zhang J."/>
            <person name="Lin C."/>
            <person name="Li X."/>
            <person name="Xing L."/>
            <person name="Huo D."/>
            <person name="Sun M."/>
            <person name="Wang L."/>
            <person name="Mercier A."/>
            <person name="Li F."/>
            <person name="Yang H."/>
            <person name="Xiang J."/>
        </authorList>
    </citation>
    <scope>NUCLEOTIDE SEQUENCE [LARGE SCALE GENOMIC DNA]</scope>
    <source>
        <strain evidence="2">Shaxun</strain>
        <tissue evidence="2">Muscle</tissue>
    </source>
</reference>
<name>A0A2G8L1A6_STIJA</name>
<comment type="caution">
    <text evidence="2">The sequence shown here is derived from an EMBL/GenBank/DDBJ whole genome shotgun (WGS) entry which is preliminary data.</text>
</comment>
<feature type="compositionally biased region" description="Low complexity" evidence="1">
    <location>
        <begin position="141"/>
        <end position="152"/>
    </location>
</feature>
<dbReference type="AlphaFoldDB" id="A0A2G8L1A6"/>
<feature type="region of interest" description="Disordered" evidence="1">
    <location>
        <begin position="121"/>
        <end position="153"/>
    </location>
</feature>
<feature type="compositionally biased region" description="Polar residues" evidence="1">
    <location>
        <begin position="74"/>
        <end position="86"/>
    </location>
</feature>
<evidence type="ECO:0000256" key="1">
    <source>
        <dbReference type="SAM" id="MobiDB-lite"/>
    </source>
</evidence>